<dbReference type="Proteomes" id="UP000229502">
    <property type="component" value="Unassembled WGS sequence"/>
</dbReference>
<comment type="caution">
    <text evidence="1">The sequence shown here is derived from an EMBL/GenBank/DDBJ whole genome shotgun (WGS) entry which is preliminary data.</text>
</comment>
<evidence type="ECO:0000313" key="2">
    <source>
        <dbReference type="Proteomes" id="UP000229502"/>
    </source>
</evidence>
<protein>
    <recommendedName>
        <fullName evidence="3">Glycosyltransferase 2-like domain-containing protein</fullName>
    </recommendedName>
</protein>
<sequence>MVERLTDKRTVVGVPFYDGEGIDVLDACLRNIDGCLGELGVDAEIVVGINGPRVSQGQIPLSYEIDKSRFNANVRFIKTPPGLVNAEKTIGRRAKEDGYQRIFLTDADISRLPRAFYNMWHEGDKPVVGANYATYPLEVLIGAGIKLSPQEIAFMRIFEADKHPLAREFTTVHRPQKRLKGSLLLVDTKIIKMMFGCQGITSDSRMNSLLAASDKQVVMNAAFMHFARIDLADHVQARLRHFRAAMAENNLDVFARKSLIYSQEMANEIAVNIVAKYPGATSIASDFLLQCALRYQVAELCSAVAAGKKYEPNLPDSSSASGDLTIEVHTFSEASRVIATLFGQVDWDCLDHPVTNGKGITQGQSRKPIDLGPFLNSEPHKQLILSHLGLDEKAEI</sequence>
<evidence type="ECO:0008006" key="3">
    <source>
        <dbReference type="Google" id="ProtNLM"/>
    </source>
</evidence>
<proteinExistence type="predicted"/>
<name>A0A2M6YQT1_9BACT</name>
<dbReference type="AlphaFoldDB" id="A0A2M6YQT1"/>
<organism evidence="1 2">
    <name type="scientific">Candidatus Shapirobacteria bacterium CG07_land_8_20_14_0_80_39_18</name>
    <dbReference type="NCBI Taxonomy" id="1974882"/>
    <lineage>
        <taxon>Bacteria</taxon>
        <taxon>Candidatus Shapironibacteriota</taxon>
    </lineage>
</organism>
<dbReference type="EMBL" id="PEWZ01000135">
    <property type="protein sequence ID" value="PIU33647.1"/>
    <property type="molecule type" value="Genomic_DNA"/>
</dbReference>
<reference evidence="2" key="1">
    <citation type="submission" date="2017-09" db="EMBL/GenBank/DDBJ databases">
        <title>Depth-based differentiation of microbial function through sediment-hosted aquifers and enrichment of novel symbionts in the deep terrestrial subsurface.</title>
        <authorList>
            <person name="Probst A.J."/>
            <person name="Ladd B."/>
            <person name="Jarett J.K."/>
            <person name="Geller-Mcgrath D.E."/>
            <person name="Sieber C.M.K."/>
            <person name="Emerson J.B."/>
            <person name="Anantharaman K."/>
            <person name="Thomas B.C."/>
            <person name="Malmstrom R."/>
            <person name="Stieglmeier M."/>
            <person name="Klingl A."/>
            <person name="Woyke T."/>
            <person name="Ryan C.M."/>
            <person name="Banfield J.F."/>
        </authorList>
    </citation>
    <scope>NUCLEOTIDE SEQUENCE [LARGE SCALE GENOMIC DNA]</scope>
</reference>
<accession>A0A2M6YQT1</accession>
<evidence type="ECO:0000313" key="1">
    <source>
        <dbReference type="EMBL" id="PIU33647.1"/>
    </source>
</evidence>
<gene>
    <name evidence="1" type="ORF">COT03_02850</name>
</gene>